<feature type="signal peptide" evidence="2">
    <location>
        <begin position="1"/>
        <end position="15"/>
    </location>
</feature>
<dbReference type="Proteomes" id="UP000008068">
    <property type="component" value="Unassembled WGS sequence"/>
</dbReference>
<dbReference type="eggNOG" id="ENOG502S2D9">
    <property type="taxonomic scope" value="Eukaryota"/>
</dbReference>
<organism evidence="4">
    <name type="scientific">Caenorhabditis brenneri</name>
    <name type="common">Nematode worm</name>
    <dbReference type="NCBI Taxonomy" id="135651"/>
    <lineage>
        <taxon>Eukaryota</taxon>
        <taxon>Metazoa</taxon>
        <taxon>Ecdysozoa</taxon>
        <taxon>Nematoda</taxon>
        <taxon>Chromadorea</taxon>
        <taxon>Rhabditida</taxon>
        <taxon>Rhabditina</taxon>
        <taxon>Rhabditomorpha</taxon>
        <taxon>Rhabditoidea</taxon>
        <taxon>Rhabditidae</taxon>
        <taxon>Peloderinae</taxon>
        <taxon>Caenorhabditis</taxon>
    </lineage>
</organism>
<dbReference type="AlphaFoldDB" id="G0N1K1"/>
<feature type="region of interest" description="Disordered" evidence="1">
    <location>
        <begin position="173"/>
        <end position="204"/>
    </location>
</feature>
<dbReference type="OMA" id="IMCENEE"/>
<evidence type="ECO:0000313" key="4">
    <source>
        <dbReference type="Proteomes" id="UP000008068"/>
    </source>
</evidence>
<gene>
    <name evidence="3" type="ORF">CAEBREN_20135</name>
</gene>
<name>G0N1K1_CAEBE</name>
<evidence type="ECO:0000256" key="1">
    <source>
        <dbReference type="SAM" id="MobiDB-lite"/>
    </source>
</evidence>
<dbReference type="OrthoDB" id="5832630at2759"/>
<dbReference type="EMBL" id="GL379827">
    <property type="protein sequence ID" value="EGT50110.1"/>
    <property type="molecule type" value="Genomic_DNA"/>
</dbReference>
<evidence type="ECO:0000256" key="2">
    <source>
        <dbReference type="SAM" id="SignalP"/>
    </source>
</evidence>
<keyword evidence="2" id="KW-0732">Signal</keyword>
<proteinExistence type="predicted"/>
<dbReference type="STRING" id="135651.G0N1K1"/>
<dbReference type="InParanoid" id="G0N1K1"/>
<accession>G0N1K1</accession>
<dbReference type="HOGENOM" id="CLU_092170_0_0_1"/>
<keyword evidence="4" id="KW-1185">Reference proteome</keyword>
<reference evidence="4" key="1">
    <citation type="submission" date="2011-07" db="EMBL/GenBank/DDBJ databases">
        <authorList>
            <consortium name="Caenorhabditis brenneri Sequencing and Analysis Consortium"/>
            <person name="Wilson R.K."/>
        </authorList>
    </citation>
    <scope>NUCLEOTIDE SEQUENCE [LARGE SCALE GENOMIC DNA]</scope>
    <source>
        <strain evidence="4">PB2801</strain>
    </source>
</reference>
<feature type="chain" id="PRO_5011977210" evidence="2">
    <location>
        <begin position="16"/>
        <end position="204"/>
    </location>
</feature>
<protein>
    <submittedName>
        <fullName evidence="3">Uncharacterized protein</fullName>
    </submittedName>
</protein>
<sequence>MLLVYVLFCLVAVSAGWFDDLFSTKAPEIIGVPCSENQVILSMYNHLGKSYEFKCGSIPCGEFGRDCVDDQIQCRTEHDYFLSGMRWAPNNESLLLRCCKLQTKKKTIYVGTEELGSYYRNYHGGGKVVAEKRYEKNGGTEYDFIANFRSEGHFSSKTARTWTYRIMCENEEEPTTAAPAPINSVVEEERASGEASGEEMAYED</sequence>
<evidence type="ECO:0000313" key="3">
    <source>
        <dbReference type="EMBL" id="EGT50110.1"/>
    </source>
</evidence>